<comment type="subunit">
    <text evidence="1">Homodimer.</text>
</comment>
<dbReference type="InterPro" id="IPR036291">
    <property type="entry name" value="NAD(P)-bd_dom_sf"/>
</dbReference>
<dbReference type="SMART" id="SM00829">
    <property type="entry name" value="PKS_ER"/>
    <property type="match status" value="1"/>
</dbReference>
<dbReference type="Gene3D" id="3.40.50.720">
    <property type="entry name" value="NAD(P)-binding Rossmann-like Domain"/>
    <property type="match status" value="1"/>
</dbReference>
<protein>
    <submittedName>
        <fullName evidence="4">NADP-dependent alkenal double bond reductase P2</fullName>
    </submittedName>
</protein>
<accession>A0A2I0X9D7</accession>
<proteinExistence type="predicted"/>
<dbReference type="InterPro" id="IPR013149">
    <property type="entry name" value="ADH-like_C"/>
</dbReference>
<dbReference type="InterPro" id="IPR045010">
    <property type="entry name" value="MDR_fam"/>
</dbReference>
<dbReference type="Gene3D" id="3.90.180.10">
    <property type="entry name" value="Medium-chain alcohol dehydrogenases, catalytic domain"/>
    <property type="match status" value="1"/>
</dbReference>
<dbReference type="GO" id="GO:0032440">
    <property type="term" value="F:2-alkenal reductase [NAD(P)H] activity"/>
    <property type="evidence" value="ECO:0007669"/>
    <property type="project" value="TreeGrafter"/>
</dbReference>
<dbReference type="CDD" id="cd08295">
    <property type="entry name" value="double_bond_reductase_like"/>
    <property type="match status" value="1"/>
</dbReference>
<gene>
    <name evidence="4" type="primary">P2</name>
    <name evidence="4" type="ORF">MA16_Dca003038</name>
</gene>
<reference evidence="4 5" key="2">
    <citation type="journal article" date="2017" name="Nature">
        <title>The Apostasia genome and the evolution of orchids.</title>
        <authorList>
            <person name="Zhang G.Q."/>
            <person name="Liu K.W."/>
            <person name="Li Z."/>
            <person name="Lohaus R."/>
            <person name="Hsiao Y.Y."/>
            <person name="Niu S.C."/>
            <person name="Wang J.Y."/>
            <person name="Lin Y.C."/>
            <person name="Xu Q."/>
            <person name="Chen L.J."/>
            <person name="Yoshida K."/>
            <person name="Fujiwara S."/>
            <person name="Wang Z.W."/>
            <person name="Zhang Y.Q."/>
            <person name="Mitsuda N."/>
            <person name="Wang M."/>
            <person name="Liu G.H."/>
            <person name="Pecoraro L."/>
            <person name="Huang H.X."/>
            <person name="Xiao X.J."/>
            <person name="Lin M."/>
            <person name="Wu X.Y."/>
            <person name="Wu W.L."/>
            <person name="Chen Y.Y."/>
            <person name="Chang S.B."/>
            <person name="Sakamoto S."/>
            <person name="Ohme-Takagi M."/>
            <person name="Yagi M."/>
            <person name="Zeng S.J."/>
            <person name="Shen C.Y."/>
            <person name="Yeh C.M."/>
            <person name="Luo Y.B."/>
            <person name="Tsai W.C."/>
            <person name="Van de Peer Y."/>
            <person name="Liu Z.J."/>
        </authorList>
    </citation>
    <scope>NUCLEOTIDE SEQUENCE [LARGE SCALE GENOMIC DNA]</scope>
    <source>
        <tissue evidence="4">The whole plant</tissue>
    </source>
</reference>
<dbReference type="InterPro" id="IPR011032">
    <property type="entry name" value="GroES-like_sf"/>
</dbReference>
<evidence type="ECO:0000313" key="5">
    <source>
        <dbReference type="Proteomes" id="UP000233837"/>
    </source>
</evidence>
<dbReference type="InterPro" id="IPR041694">
    <property type="entry name" value="ADH_N_2"/>
</dbReference>
<reference evidence="4 5" key="1">
    <citation type="journal article" date="2016" name="Sci. Rep.">
        <title>The Dendrobium catenatum Lindl. genome sequence provides insights into polysaccharide synthase, floral development and adaptive evolution.</title>
        <authorList>
            <person name="Zhang G.Q."/>
            <person name="Xu Q."/>
            <person name="Bian C."/>
            <person name="Tsai W.C."/>
            <person name="Yeh C.M."/>
            <person name="Liu K.W."/>
            <person name="Yoshida K."/>
            <person name="Zhang L.S."/>
            <person name="Chang S.B."/>
            <person name="Chen F."/>
            <person name="Shi Y."/>
            <person name="Su Y.Y."/>
            <person name="Zhang Y.Q."/>
            <person name="Chen L.J."/>
            <person name="Yin Y."/>
            <person name="Lin M."/>
            <person name="Huang H."/>
            <person name="Deng H."/>
            <person name="Wang Z.W."/>
            <person name="Zhu S.L."/>
            <person name="Zhao X."/>
            <person name="Deng C."/>
            <person name="Niu S.C."/>
            <person name="Huang J."/>
            <person name="Wang M."/>
            <person name="Liu G.H."/>
            <person name="Yang H.J."/>
            <person name="Xiao X.J."/>
            <person name="Hsiao Y.Y."/>
            <person name="Wu W.L."/>
            <person name="Chen Y.Y."/>
            <person name="Mitsuda N."/>
            <person name="Ohme-Takagi M."/>
            <person name="Luo Y.B."/>
            <person name="Van de Peer Y."/>
            <person name="Liu Z.J."/>
        </authorList>
    </citation>
    <scope>NUCLEOTIDE SEQUENCE [LARGE SCALE GENOMIC DNA]</scope>
    <source>
        <tissue evidence="4">The whole plant</tissue>
    </source>
</reference>
<organism evidence="4 5">
    <name type="scientific">Dendrobium catenatum</name>
    <dbReference type="NCBI Taxonomy" id="906689"/>
    <lineage>
        <taxon>Eukaryota</taxon>
        <taxon>Viridiplantae</taxon>
        <taxon>Streptophyta</taxon>
        <taxon>Embryophyta</taxon>
        <taxon>Tracheophyta</taxon>
        <taxon>Spermatophyta</taxon>
        <taxon>Magnoliopsida</taxon>
        <taxon>Liliopsida</taxon>
        <taxon>Asparagales</taxon>
        <taxon>Orchidaceae</taxon>
        <taxon>Epidendroideae</taxon>
        <taxon>Malaxideae</taxon>
        <taxon>Dendrobiinae</taxon>
        <taxon>Dendrobium</taxon>
    </lineage>
</organism>
<dbReference type="Proteomes" id="UP000233837">
    <property type="component" value="Unassembled WGS sequence"/>
</dbReference>
<dbReference type="SUPFAM" id="SSF51735">
    <property type="entry name" value="NAD(P)-binding Rossmann-fold domains"/>
    <property type="match status" value="1"/>
</dbReference>
<feature type="domain" description="Enoyl reductase (ER)" evidence="3">
    <location>
        <begin position="19"/>
        <end position="338"/>
    </location>
</feature>
<dbReference type="FunFam" id="3.40.50.720:FF:000121">
    <property type="entry name" value="Prostaglandin reductase 2"/>
    <property type="match status" value="1"/>
</dbReference>
<evidence type="ECO:0000256" key="2">
    <source>
        <dbReference type="ARBA" id="ARBA00023002"/>
    </source>
</evidence>
<dbReference type="PANTHER" id="PTHR43205">
    <property type="entry name" value="PROSTAGLANDIN REDUCTASE"/>
    <property type="match status" value="1"/>
</dbReference>
<evidence type="ECO:0000259" key="3">
    <source>
        <dbReference type="SMART" id="SM00829"/>
    </source>
</evidence>
<evidence type="ECO:0000313" key="4">
    <source>
        <dbReference type="EMBL" id="PKU84525.1"/>
    </source>
</evidence>
<sequence>MAGKKVVLKNYVSGFPKLSDFEVVETDDAVRSAPPEGSEAVVVKNLYLSCDPYMRHLMSRNREPLRIESYVLGEAIKGFGVSKVVASGHPDYQIGDYVWGLTGWESYSLIDKPQALFKINHTADVPLSYYTGLLGMPGLTAYAGFYEKCSPKKGENVYVSSAAGAVGQLVGQFAKLMGCYVVGSAGSDEKVELLKSKFGFDEAFNYKKESDLNLALKRYFPQGIDIYFDNVGGATLDAVLLNMRNHGRIAACGMISQYNLEKPDGVHNLATIIGRRVEIKGFVVFDHYNLYPQFVETITQYVKEGKIEYVEDVAEGFENGPSALLELFEGRNVGKKLLVVDKE</sequence>
<dbReference type="InterPro" id="IPR020843">
    <property type="entry name" value="ER"/>
</dbReference>
<keyword evidence="5" id="KW-1185">Reference proteome</keyword>
<dbReference type="AlphaFoldDB" id="A0A2I0X9D7"/>
<keyword evidence="2" id="KW-0560">Oxidoreductase</keyword>
<evidence type="ECO:0000256" key="1">
    <source>
        <dbReference type="ARBA" id="ARBA00011738"/>
    </source>
</evidence>
<dbReference type="EMBL" id="KZ502052">
    <property type="protein sequence ID" value="PKU84525.1"/>
    <property type="molecule type" value="Genomic_DNA"/>
</dbReference>
<dbReference type="PANTHER" id="PTHR43205:SF7">
    <property type="entry name" value="PROSTAGLANDIN REDUCTASE 1"/>
    <property type="match status" value="1"/>
</dbReference>
<name>A0A2I0X9D7_9ASPA</name>
<dbReference type="Pfam" id="PF16884">
    <property type="entry name" value="ADH_N_2"/>
    <property type="match status" value="1"/>
</dbReference>
<dbReference type="SUPFAM" id="SSF50129">
    <property type="entry name" value="GroES-like"/>
    <property type="match status" value="1"/>
</dbReference>
<dbReference type="Pfam" id="PF00107">
    <property type="entry name" value="ADH_zinc_N"/>
    <property type="match status" value="1"/>
</dbReference>